<dbReference type="EMBL" id="AP021876">
    <property type="protein sequence ID" value="BBO85674.1"/>
    <property type="molecule type" value="Genomic_DNA"/>
</dbReference>
<evidence type="ECO:0000313" key="1">
    <source>
        <dbReference type="EMBL" id="BBO85674.1"/>
    </source>
</evidence>
<evidence type="ECO:0000313" key="2">
    <source>
        <dbReference type="Proteomes" id="UP000425960"/>
    </source>
</evidence>
<sequence>MGNIGGCRSTHHDEIGNAFKHELIDGERMNPYTVLNVDPHATKKEIIQAVARGMREKKYTGRELAQAQQMLLDPVSAAVQEFIHCIHWDDVRRSLPSLDGVMSDRGSIAGLKRLSIGDEEA</sequence>
<organism evidence="1 2">
    <name type="scientific">Desulfosarcina ovata subsp. sediminis</name>
    <dbReference type="NCBI Taxonomy" id="885957"/>
    <lineage>
        <taxon>Bacteria</taxon>
        <taxon>Pseudomonadati</taxon>
        <taxon>Thermodesulfobacteriota</taxon>
        <taxon>Desulfobacteria</taxon>
        <taxon>Desulfobacterales</taxon>
        <taxon>Desulfosarcinaceae</taxon>
        <taxon>Desulfosarcina</taxon>
    </lineage>
</organism>
<reference evidence="1 2" key="1">
    <citation type="submission" date="2019-11" db="EMBL/GenBank/DDBJ databases">
        <title>Comparative genomics of hydrocarbon-degrading Desulfosarcina strains.</title>
        <authorList>
            <person name="Watanabe M."/>
            <person name="Kojima H."/>
            <person name="Fukui M."/>
        </authorList>
    </citation>
    <scope>NUCLEOTIDE SEQUENCE [LARGE SCALE GENOMIC DNA]</scope>
    <source>
        <strain evidence="1 2">28bB2T</strain>
    </source>
</reference>
<dbReference type="KEGG" id="dov:DSCO28_62400"/>
<proteinExistence type="predicted"/>
<dbReference type="AlphaFoldDB" id="A0A5K7ZZV1"/>
<name>A0A5K7ZZV1_9BACT</name>
<dbReference type="Proteomes" id="UP000425960">
    <property type="component" value="Chromosome"/>
</dbReference>
<protein>
    <submittedName>
        <fullName evidence="1">Uncharacterized protein</fullName>
    </submittedName>
</protein>
<gene>
    <name evidence="1" type="ORF">DSCO28_62400</name>
</gene>
<accession>A0A5K7ZZV1</accession>